<comment type="caution">
    <text evidence="1">The sequence shown here is derived from an EMBL/GenBank/DDBJ whole genome shotgun (WGS) entry which is preliminary data.</text>
</comment>
<dbReference type="EMBL" id="JAGYWB010000007">
    <property type="protein sequence ID" value="KAI0516518.1"/>
    <property type="molecule type" value="Genomic_DNA"/>
</dbReference>
<keyword evidence="2" id="KW-1185">Reference proteome</keyword>
<evidence type="ECO:0000313" key="2">
    <source>
        <dbReference type="Proteomes" id="UP000829196"/>
    </source>
</evidence>
<evidence type="ECO:0000313" key="1">
    <source>
        <dbReference type="EMBL" id="KAI0516518.1"/>
    </source>
</evidence>
<proteinExistence type="predicted"/>
<dbReference type="Proteomes" id="UP000829196">
    <property type="component" value="Unassembled WGS sequence"/>
</dbReference>
<name>A0A8T3BQ23_DENNO</name>
<protein>
    <submittedName>
        <fullName evidence="1">Uncharacterized protein</fullName>
    </submittedName>
</protein>
<dbReference type="AlphaFoldDB" id="A0A8T3BQ23"/>
<accession>A0A8T3BQ23</accession>
<sequence>MWCFLYASMHNDGPVIINLSGRFALERGIDGRLGKEFMQRIKKDGFIVVKDRTGKVEFRLTEESLMDRSSKHRYACTMPCH</sequence>
<dbReference type="OrthoDB" id="1934970at2759"/>
<organism evidence="1 2">
    <name type="scientific">Dendrobium nobile</name>
    <name type="common">Orchid</name>
    <dbReference type="NCBI Taxonomy" id="94219"/>
    <lineage>
        <taxon>Eukaryota</taxon>
        <taxon>Viridiplantae</taxon>
        <taxon>Streptophyta</taxon>
        <taxon>Embryophyta</taxon>
        <taxon>Tracheophyta</taxon>
        <taxon>Spermatophyta</taxon>
        <taxon>Magnoliopsida</taxon>
        <taxon>Liliopsida</taxon>
        <taxon>Asparagales</taxon>
        <taxon>Orchidaceae</taxon>
        <taxon>Epidendroideae</taxon>
        <taxon>Malaxideae</taxon>
        <taxon>Dendrobiinae</taxon>
        <taxon>Dendrobium</taxon>
    </lineage>
</organism>
<dbReference type="SMR" id="A0A8T3BQ23"/>
<reference evidence="1" key="1">
    <citation type="journal article" date="2022" name="Front. Genet.">
        <title>Chromosome-Scale Assembly of the Dendrobium nobile Genome Provides Insights Into the Molecular Mechanism of the Biosynthesis of the Medicinal Active Ingredient of Dendrobium.</title>
        <authorList>
            <person name="Xu Q."/>
            <person name="Niu S.-C."/>
            <person name="Li K.-L."/>
            <person name="Zheng P.-J."/>
            <person name="Zhang X.-J."/>
            <person name="Jia Y."/>
            <person name="Liu Y."/>
            <person name="Niu Y.-X."/>
            <person name="Yu L.-H."/>
            <person name="Chen D.-F."/>
            <person name="Zhang G.-Q."/>
        </authorList>
    </citation>
    <scope>NUCLEOTIDE SEQUENCE</scope>
    <source>
        <tissue evidence="1">Leaf</tissue>
    </source>
</reference>
<gene>
    <name evidence="1" type="ORF">KFK09_009195</name>
</gene>